<evidence type="ECO:0000313" key="4">
    <source>
        <dbReference type="EMBL" id="KAF2307879.1"/>
    </source>
</evidence>
<dbReference type="EMBL" id="JAAGAX010000008">
    <property type="protein sequence ID" value="KAF2307879.1"/>
    <property type="molecule type" value="Genomic_DNA"/>
</dbReference>
<keyword evidence="5" id="KW-1185">Reference proteome</keyword>
<dbReference type="InterPro" id="IPR032675">
    <property type="entry name" value="LRR_dom_sf"/>
</dbReference>
<sequence length="313" mass="36523">MVRTSTQQIPKSVRHISFPDPESLPNDLPESLQNLDRVRTIWSLNDRHEGISSEVFIKKCVSRFQYMRVLDLTYSRFEVLPTSIGDLKHLKYLSLFGNGLIRRLPNSICKLQSLQVLLLGKCWSLEELPKDIKYMINLRFLWITTNQKYLPTGGIGCLKFLRFLFIGWCDNLEYLFEDMQGLKMLRRLFVCFCRSLTSLPQNIECLRELETLCIDECENLDLAMEEGEDNQFPTQFSLQKLELRNLPKLVEFPQWLIRLIRGSTNSLKVMKVEGCRNLRELPECLQNMASLPEVQIKDCPQLNNDPIRKAGEN</sequence>
<dbReference type="PANTHER" id="PTHR36766">
    <property type="entry name" value="PLANT BROAD-SPECTRUM MILDEW RESISTANCE PROTEIN RPW8"/>
    <property type="match status" value="1"/>
</dbReference>
<dbReference type="Pfam" id="PF23598">
    <property type="entry name" value="LRR_14"/>
    <property type="match status" value="1"/>
</dbReference>
<evidence type="ECO:0000256" key="1">
    <source>
        <dbReference type="ARBA" id="ARBA00022737"/>
    </source>
</evidence>
<comment type="caution">
    <text evidence="4">The sequence shown here is derived from an EMBL/GenBank/DDBJ whole genome shotgun (WGS) entry which is preliminary data.</text>
</comment>
<dbReference type="Gene3D" id="3.80.10.10">
    <property type="entry name" value="Ribonuclease Inhibitor"/>
    <property type="match status" value="2"/>
</dbReference>
<evidence type="ECO:0000259" key="3">
    <source>
        <dbReference type="Pfam" id="PF23598"/>
    </source>
</evidence>
<dbReference type="GO" id="GO:0006952">
    <property type="term" value="P:defense response"/>
    <property type="evidence" value="ECO:0007669"/>
    <property type="project" value="UniProtKB-KW"/>
</dbReference>
<proteinExistence type="predicted"/>
<protein>
    <recommendedName>
        <fullName evidence="3">Disease resistance R13L4/SHOC-2-like LRR domain-containing protein</fullName>
    </recommendedName>
</protein>
<keyword evidence="1" id="KW-0677">Repeat</keyword>
<keyword evidence="2" id="KW-0611">Plant defense</keyword>
<dbReference type="Proteomes" id="UP000467840">
    <property type="component" value="Chromosome 9"/>
</dbReference>
<dbReference type="AlphaFoldDB" id="A0A6A6M7H6"/>
<gene>
    <name evidence="4" type="ORF">GH714_032952</name>
</gene>
<dbReference type="SUPFAM" id="SSF52047">
    <property type="entry name" value="RNI-like"/>
    <property type="match status" value="1"/>
</dbReference>
<name>A0A6A6M7H6_HEVBR</name>
<accession>A0A6A6M7H6</accession>
<organism evidence="4 5">
    <name type="scientific">Hevea brasiliensis</name>
    <name type="common">Para rubber tree</name>
    <name type="synonym">Siphonia brasiliensis</name>
    <dbReference type="NCBI Taxonomy" id="3981"/>
    <lineage>
        <taxon>Eukaryota</taxon>
        <taxon>Viridiplantae</taxon>
        <taxon>Streptophyta</taxon>
        <taxon>Embryophyta</taxon>
        <taxon>Tracheophyta</taxon>
        <taxon>Spermatophyta</taxon>
        <taxon>Magnoliopsida</taxon>
        <taxon>eudicotyledons</taxon>
        <taxon>Gunneridae</taxon>
        <taxon>Pentapetalae</taxon>
        <taxon>rosids</taxon>
        <taxon>fabids</taxon>
        <taxon>Malpighiales</taxon>
        <taxon>Euphorbiaceae</taxon>
        <taxon>Crotonoideae</taxon>
        <taxon>Micrandreae</taxon>
        <taxon>Hevea</taxon>
    </lineage>
</organism>
<dbReference type="PANTHER" id="PTHR36766:SF61">
    <property type="entry name" value="NB-ARC DOMAIN DISEASE RESISTANCE PROTEIN"/>
    <property type="match status" value="1"/>
</dbReference>
<reference evidence="4 5" key="1">
    <citation type="journal article" date="2020" name="Mol. Plant">
        <title>The Chromosome-Based Rubber Tree Genome Provides New Insights into Spurge Genome Evolution and Rubber Biosynthesis.</title>
        <authorList>
            <person name="Liu J."/>
            <person name="Shi C."/>
            <person name="Shi C.C."/>
            <person name="Li W."/>
            <person name="Zhang Q.J."/>
            <person name="Zhang Y."/>
            <person name="Li K."/>
            <person name="Lu H.F."/>
            <person name="Shi C."/>
            <person name="Zhu S.T."/>
            <person name="Xiao Z.Y."/>
            <person name="Nan H."/>
            <person name="Yue Y."/>
            <person name="Zhu X.G."/>
            <person name="Wu Y."/>
            <person name="Hong X.N."/>
            <person name="Fan G.Y."/>
            <person name="Tong Y."/>
            <person name="Zhang D."/>
            <person name="Mao C.L."/>
            <person name="Liu Y.L."/>
            <person name="Hao S.J."/>
            <person name="Liu W.Q."/>
            <person name="Lv M.Q."/>
            <person name="Zhang H.B."/>
            <person name="Liu Y."/>
            <person name="Hu-Tang G.R."/>
            <person name="Wang J.P."/>
            <person name="Wang J.H."/>
            <person name="Sun Y.H."/>
            <person name="Ni S.B."/>
            <person name="Chen W.B."/>
            <person name="Zhang X.C."/>
            <person name="Jiao Y.N."/>
            <person name="Eichler E.E."/>
            <person name="Li G.H."/>
            <person name="Liu X."/>
            <person name="Gao L.Z."/>
        </authorList>
    </citation>
    <scope>NUCLEOTIDE SEQUENCE [LARGE SCALE GENOMIC DNA]</scope>
    <source>
        <strain evidence="5">cv. GT1</strain>
        <tissue evidence="4">Leaf</tissue>
    </source>
</reference>
<evidence type="ECO:0000256" key="2">
    <source>
        <dbReference type="ARBA" id="ARBA00022821"/>
    </source>
</evidence>
<feature type="domain" description="Disease resistance R13L4/SHOC-2-like LRR" evidence="3">
    <location>
        <begin position="60"/>
        <end position="279"/>
    </location>
</feature>
<evidence type="ECO:0000313" key="5">
    <source>
        <dbReference type="Proteomes" id="UP000467840"/>
    </source>
</evidence>
<dbReference type="InterPro" id="IPR055414">
    <property type="entry name" value="LRR_R13L4/SHOC2-like"/>
</dbReference>